<organism evidence="2 3">
    <name type="scientific">Nocardia rhizosphaerae</name>
    <dbReference type="NCBI Taxonomy" id="1691571"/>
    <lineage>
        <taxon>Bacteria</taxon>
        <taxon>Bacillati</taxon>
        <taxon>Actinomycetota</taxon>
        <taxon>Actinomycetes</taxon>
        <taxon>Mycobacteriales</taxon>
        <taxon>Nocardiaceae</taxon>
        <taxon>Nocardia</taxon>
    </lineage>
</organism>
<evidence type="ECO:0000259" key="1">
    <source>
        <dbReference type="Pfam" id="PF26571"/>
    </source>
</evidence>
<comment type="caution">
    <text evidence="2">The sequence shown here is derived from an EMBL/GenBank/DDBJ whole genome shotgun (WGS) entry which is preliminary data.</text>
</comment>
<dbReference type="EMBL" id="JBHSBA010000011">
    <property type="protein sequence ID" value="MFC4127158.1"/>
    <property type="molecule type" value="Genomic_DNA"/>
</dbReference>
<evidence type="ECO:0000313" key="2">
    <source>
        <dbReference type="EMBL" id="MFC4127158.1"/>
    </source>
</evidence>
<feature type="domain" description="ARB-07466-like C-terminal" evidence="1">
    <location>
        <begin position="100"/>
        <end position="194"/>
    </location>
</feature>
<reference evidence="3" key="1">
    <citation type="journal article" date="2019" name="Int. J. Syst. Evol. Microbiol.">
        <title>The Global Catalogue of Microorganisms (GCM) 10K type strain sequencing project: providing services to taxonomists for standard genome sequencing and annotation.</title>
        <authorList>
            <consortium name="The Broad Institute Genomics Platform"/>
            <consortium name="The Broad Institute Genome Sequencing Center for Infectious Disease"/>
            <person name="Wu L."/>
            <person name="Ma J."/>
        </authorList>
    </citation>
    <scope>NUCLEOTIDE SEQUENCE [LARGE SCALE GENOMIC DNA]</scope>
    <source>
        <strain evidence="3">CGMCC 4.7204</strain>
    </source>
</reference>
<sequence length="211" mass="22334">MAGQHRTPAAPTGRASLTVVSLAATVPAMIWMALRPATTEVQQVSAVEPHTPSAVELDALPALIHDAPPEPPGPPPVAADDEGARLSALKAKYPCSTEWKGTRPHVAQVSHMVQKMFGLSDIGGAHGRFDGDHGAGLALDIMTANPAQGDAIAAFILANKARFGVTYVIWQQQYNDGSGWSYMEDRGSPTQNHYDHVHVSFSSYGAANLTC</sequence>
<evidence type="ECO:0000313" key="3">
    <source>
        <dbReference type="Proteomes" id="UP001595767"/>
    </source>
</evidence>
<name>A0ABV8LAB3_9NOCA</name>
<dbReference type="RefSeq" id="WP_378552363.1">
    <property type="nucleotide sequence ID" value="NZ_JBHSBA010000011.1"/>
</dbReference>
<dbReference type="Pfam" id="PF26571">
    <property type="entry name" value="VldE"/>
    <property type="match status" value="1"/>
</dbReference>
<proteinExistence type="predicted"/>
<accession>A0ABV8LAB3</accession>
<protein>
    <recommendedName>
        <fullName evidence="1">ARB-07466-like C-terminal domain-containing protein</fullName>
    </recommendedName>
</protein>
<keyword evidence="3" id="KW-1185">Reference proteome</keyword>
<dbReference type="Proteomes" id="UP001595767">
    <property type="component" value="Unassembled WGS sequence"/>
</dbReference>
<dbReference type="InterPro" id="IPR058593">
    <property type="entry name" value="ARB_07466-like_C"/>
</dbReference>
<gene>
    <name evidence="2" type="ORF">ACFOW8_19695</name>
</gene>